<evidence type="ECO:0000313" key="7">
    <source>
        <dbReference type="EMBL" id="SOC09520.1"/>
    </source>
</evidence>
<keyword evidence="4" id="KW-0472">Membrane</keyword>
<reference evidence="8" key="1">
    <citation type="submission" date="2017-08" db="EMBL/GenBank/DDBJ databases">
        <authorList>
            <person name="Varghese N."/>
            <person name="Submissions S."/>
        </authorList>
    </citation>
    <scope>NUCLEOTIDE SEQUENCE [LARGE SCALE GENOMIC DNA]</scope>
    <source>
        <strain evidence="8">JC22</strain>
    </source>
</reference>
<dbReference type="PANTHER" id="PTHR43630">
    <property type="entry name" value="POLY-BETA-1,6-N-ACETYL-D-GLUCOSAMINE SYNTHASE"/>
    <property type="match status" value="1"/>
</dbReference>
<comment type="similarity">
    <text evidence="1">Belongs to the glycosyltransferase 2 family.</text>
</comment>
<organism evidence="7 8">
    <name type="scientific">Ureibacillus xyleni</name>
    <dbReference type="NCBI Taxonomy" id="614648"/>
    <lineage>
        <taxon>Bacteria</taxon>
        <taxon>Bacillati</taxon>
        <taxon>Bacillota</taxon>
        <taxon>Bacilli</taxon>
        <taxon>Bacillales</taxon>
        <taxon>Caryophanaceae</taxon>
        <taxon>Ureibacillus</taxon>
    </lineage>
</organism>
<feature type="domain" description="Glycosyltransferase 2-like" evidence="5">
    <location>
        <begin position="66"/>
        <end position="200"/>
    </location>
</feature>
<evidence type="ECO:0000259" key="5">
    <source>
        <dbReference type="Pfam" id="PF00535"/>
    </source>
</evidence>
<protein>
    <submittedName>
        <fullName evidence="7">Cellulose synthase/poly-beta-1,6-N-acetylglucosamine synthase-like glycosyltransferase</fullName>
    </submittedName>
</protein>
<name>A0A285SN72_9BACL</name>
<gene>
    <name evidence="7" type="ORF">SAMN05880501_105264</name>
</gene>
<dbReference type="InterPro" id="IPR029044">
    <property type="entry name" value="Nucleotide-diphossugar_trans"/>
</dbReference>
<dbReference type="InterPro" id="IPR001173">
    <property type="entry name" value="Glyco_trans_2-like"/>
</dbReference>
<keyword evidence="4" id="KW-0812">Transmembrane</keyword>
<feature type="transmembrane region" description="Helical" evidence="4">
    <location>
        <begin position="12"/>
        <end position="39"/>
    </location>
</feature>
<feature type="transmembrane region" description="Helical" evidence="4">
    <location>
        <begin position="348"/>
        <end position="369"/>
    </location>
</feature>
<evidence type="ECO:0000256" key="2">
    <source>
        <dbReference type="ARBA" id="ARBA00022676"/>
    </source>
</evidence>
<dbReference type="AlphaFoldDB" id="A0A285SN72"/>
<dbReference type="Gene3D" id="3.90.550.10">
    <property type="entry name" value="Spore Coat Polysaccharide Biosynthesis Protein SpsA, Chain A"/>
    <property type="match status" value="1"/>
</dbReference>
<dbReference type="PANTHER" id="PTHR43630:SF1">
    <property type="entry name" value="POLY-BETA-1,6-N-ACETYL-D-GLUCOSAMINE SYNTHASE"/>
    <property type="match status" value="1"/>
</dbReference>
<keyword evidence="2" id="KW-0328">Glycosyltransferase</keyword>
<evidence type="ECO:0000256" key="1">
    <source>
        <dbReference type="ARBA" id="ARBA00006739"/>
    </source>
</evidence>
<sequence>MRMPETIWSDIALLIGFMITLYTIIIIAFYLFIFVTSAIQLRKEYRLKLDQSFIEHIYGDNVKPISILVPAYNEEAGIIQSVRSLLNIHYPLFEIIVINDGSKDSTLEKMIKTYDMTPVDKVVRTVIPTNQIKAIYQSEVLPNLYLIDKENGGKADALNAGLNFSNYPYFCSLDGDSILERDAFIKVMKPILDSNNDVIASGGSIRIANGCKIQNGNVLQVGLSENPLAIMQTIEYLRAFLMGRIGLSRHNLLLIVSGAFGVFSKSWVLEAGGYKRDTVGEDMELVIRLHRLIKEKNAKKQIVYIPDPVCWTEVPEEITYLRRQRRRWHQGLFESLWAHKKMLANPKYGNIGFISLPYFWIVEFFGPIVEFTGYLYMITSFFIGGIYLEISLLLFLLSFLYGSIFSMGAVLLEEWSLRKYPKVSDIINLFLYSLTETFWYRPLTVFWRLEGIWNVMRGKHQWGEMKRKGISE</sequence>
<dbReference type="SUPFAM" id="SSF53448">
    <property type="entry name" value="Nucleotide-diphospho-sugar transferases"/>
    <property type="match status" value="1"/>
</dbReference>
<evidence type="ECO:0000256" key="4">
    <source>
        <dbReference type="SAM" id="Phobius"/>
    </source>
</evidence>
<keyword evidence="8" id="KW-1185">Reference proteome</keyword>
<keyword evidence="4" id="KW-1133">Transmembrane helix</keyword>
<dbReference type="Pfam" id="PF00535">
    <property type="entry name" value="Glycos_transf_2"/>
    <property type="match status" value="1"/>
</dbReference>
<keyword evidence="3 7" id="KW-0808">Transferase</keyword>
<dbReference type="GO" id="GO:0016757">
    <property type="term" value="F:glycosyltransferase activity"/>
    <property type="evidence" value="ECO:0007669"/>
    <property type="project" value="UniProtKB-KW"/>
</dbReference>
<evidence type="ECO:0000259" key="6">
    <source>
        <dbReference type="Pfam" id="PF13632"/>
    </source>
</evidence>
<dbReference type="CDD" id="cd06423">
    <property type="entry name" value="CESA_like"/>
    <property type="match status" value="1"/>
</dbReference>
<dbReference type="EMBL" id="OBMQ01000005">
    <property type="protein sequence ID" value="SOC09520.1"/>
    <property type="molecule type" value="Genomic_DNA"/>
</dbReference>
<feature type="domain" description="Glycosyltransferase 2-like" evidence="6">
    <location>
        <begin position="246"/>
        <end position="402"/>
    </location>
</feature>
<proteinExistence type="inferred from homology"/>
<evidence type="ECO:0000313" key="8">
    <source>
        <dbReference type="Proteomes" id="UP000219636"/>
    </source>
</evidence>
<dbReference type="Proteomes" id="UP000219636">
    <property type="component" value="Unassembled WGS sequence"/>
</dbReference>
<feature type="transmembrane region" description="Helical" evidence="4">
    <location>
        <begin position="381"/>
        <end position="412"/>
    </location>
</feature>
<dbReference type="Pfam" id="PF13632">
    <property type="entry name" value="Glyco_trans_2_3"/>
    <property type="match status" value="1"/>
</dbReference>
<accession>A0A285SN72</accession>
<evidence type="ECO:0000256" key="3">
    <source>
        <dbReference type="ARBA" id="ARBA00022679"/>
    </source>
</evidence>